<feature type="transmembrane region" description="Helical" evidence="2">
    <location>
        <begin position="20"/>
        <end position="43"/>
    </location>
</feature>
<feature type="compositionally biased region" description="Basic residues" evidence="1">
    <location>
        <begin position="218"/>
        <end position="230"/>
    </location>
</feature>
<evidence type="ECO:0000256" key="2">
    <source>
        <dbReference type="SAM" id="Phobius"/>
    </source>
</evidence>
<name>J3LJD6_ORYBR</name>
<evidence type="ECO:0000313" key="3">
    <source>
        <dbReference type="EnsemblPlants" id="OB03G11620.1"/>
    </source>
</evidence>
<dbReference type="HOGENOM" id="CLU_1206415_0_0_1"/>
<feature type="compositionally biased region" description="Basic residues" evidence="1">
    <location>
        <begin position="87"/>
        <end position="97"/>
    </location>
</feature>
<feature type="compositionally biased region" description="Basic residues" evidence="1">
    <location>
        <begin position="159"/>
        <end position="168"/>
    </location>
</feature>
<dbReference type="EnsemblPlants" id="OB03G11620.1">
    <property type="protein sequence ID" value="OB03G11620.1"/>
    <property type="gene ID" value="OB03G11620"/>
</dbReference>
<dbReference type="Proteomes" id="UP000006038">
    <property type="component" value="Chromosome 3"/>
</dbReference>
<reference evidence="3" key="1">
    <citation type="journal article" date="2013" name="Nat. Commun.">
        <title>Whole-genome sequencing of Oryza brachyantha reveals mechanisms underlying Oryza genome evolution.</title>
        <authorList>
            <person name="Chen J."/>
            <person name="Huang Q."/>
            <person name="Gao D."/>
            <person name="Wang J."/>
            <person name="Lang Y."/>
            <person name="Liu T."/>
            <person name="Li B."/>
            <person name="Bai Z."/>
            <person name="Luis Goicoechea J."/>
            <person name="Liang C."/>
            <person name="Chen C."/>
            <person name="Zhang W."/>
            <person name="Sun S."/>
            <person name="Liao Y."/>
            <person name="Zhang X."/>
            <person name="Yang L."/>
            <person name="Song C."/>
            <person name="Wang M."/>
            <person name="Shi J."/>
            <person name="Liu G."/>
            <person name="Liu J."/>
            <person name="Zhou H."/>
            <person name="Zhou W."/>
            <person name="Yu Q."/>
            <person name="An N."/>
            <person name="Chen Y."/>
            <person name="Cai Q."/>
            <person name="Wang B."/>
            <person name="Liu B."/>
            <person name="Min J."/>
            <person name="Huang Y."/>
            <person name="Wu H."/>
            <person name="Li Z."/>
            <person name="Zhang Y."/>
            <person name="Yin Y."/>
            <person name="Song W."/>
            <person name="Jiang J."/>
            <person name="Jackson S.A."/>
            <person name="Wing R.A."/>
            <person name="Wang J."/>
            <person name="Chen M."/>
        </authorList>
    </citation>
    <scope>NUCLEOTIDE SEQUENCE [LARGE SCALE GENOMIC DNA]</scope>
    <source>
        <strain evidence="3">cv. IRGC 101232</strain>
    </source>
</reference>
<evidence type="ECO:0000256" key="1">
    <source>
        <dbReference type="SAM" id="MobiDB-lite"/>
    </source>
</evidence>
<evidence type="ECO:0000313" key="4">
    <source>
        <dbReference type="Proteomes" id="UP000006038"/>
    </source>
</evidence>
<organism evidence="3">
    <name type="scientific">Oryza brachyantha</name>
    <name type="common">malo sina</name>
    <dbReference type="NCBI Taxonomy" id="4533"/>
    <lineage>
        <taxon>Eukaryota</taxon>
        <taxon>Viridiplantae</taxon>
        <taxon>Streptophyta</taxon>
        <taxon>Embryophyta</taxon>
        <taxon>Tracheophyta</taxon>
        <taxon>Spermatophyta</taxon>
        <taxon>Magnoliopsida</taxon>
        <taxon>Liliopsida</taxon>
        <taxon>Poales</taxon>
        <taxon>Poaceae</taxon>
        <taxon>BOP clade</taxon>
        <taxon>Oryzoideae</taxon>
        <taxon>Oryzeae</taxon>
        <taxon>Oryzinae</taxon>
        <taxon>Oryza</taxon>
    </lineage>
</organism>
<proteinExistence type="predicted"/>
<feature type="compositionally biased region" description="Low complexity" evidence="1">
    <location>
        <begin position="74"/>
        <end position="86"/>
    </location>
</feature>
<dbReference type="Gramene" id="OB03G11620.1">
    <property type="protein sequence ID" value="OB03G11620.1"/>
    <property type="gene ID" value="OB03G11620"/>
</dbReference>
<feature type="region of interest" description="Disordered" evidence="1">
    <location>
        <begin position="54"/>
        <end position="137"/>
    </location>
</feature>
<protein>
    <submittedName>
        <fullName evidence="3">Uncharacterized protein</fullName>
    </submittedName>
</protein>
<keyword evidence="4" id="KW-1185">Reference proteome</keyword>
<feature type="compositionally biased region" description="Polar residues" evidence="1">
    <location>
        <begin position="59"/>
        <end position="68"/>
    </location>
</feature>
<keyword evidence="2" id="KW-0812">Transmembrane</keyword>
<feature type="compositionally biased region" description="Pro residues" evidence="1">
    <location>
        <begin position="116"/>
        <end position="130"/>
    </location>
</feature>
<feature type="region of interest" description="Disordered" evidence="1">
    <location>
        <begin position="198"/>
        <end position="230"/>
    </location>
</feature>
<reference evidence="3" key="2">
    <citation type="submission" date="2013-04" db="UniProtKB">
        <authorList>
            <consortium name="EnsemblPlants"/>
        </authorList>
    </citation>
    <scope>IDENTIFICATION</scope>
</reference>
<keyword evidence="2" id="KW-0472">Membrane</keyword>
<keyword evidence="2" id="KW-1133">Transmembrane helix</keyword>
<dbReference type="AlphaFoldDB" id="J3LJD6"/>
<accession>J3LJD6</accession>
<feature type="region of interest" description="Disordered" evidence="1">
    <location>
        <begin position="149"/>
        <end position="177"/>
    </location>
</feature>
<sequence>MMSYIRNTKTRYLLVVPPPPAAAAFVYFSGLSSTAIPFVSVVAELKRKVADRVWPPPFTSQDSRSTSLSRRKMTTMTAATAAATGSSRRRRPLRNSRSRGSPRTGVLASTGSPTAPRAPPLCAPVPFPAPPRDDADADAAGVAATAGRTAPACCPWPPRPRRNRRRRGSVGGGGGRRWMWREGGETWSRRRLIRVRGGASRERRVWRRGTGSGAWAARARRRRRGGGASR</sequence>